<evidence type="ECO:0000313" key="3">
    <source>
        <dbReference type="EMBL" id="ADM08896.1"/>
    </source>
</evidence>
<accession>E0TEL3</accession>
<evidence type="ECO:0000256" key="1">
    <source>
        <dbReference type="SAM" id="MobiDB-lite"/>
    </source>
</evidence>
<dbReference type="AlphaFoldDB" id="E0TEL3"/>
<keyword evidence="2" id="KW-1133">Transmembrane helix</keyword>
<keyword evidence="2" id="KW-0472">Membrane</keyword>
<reference evidence="4" key="1">
    <citation type="submission" date="2010-08" db="EMBL/GenBank/DDBJ databases">
        <title>Genome sequence of Parvularcula bermudensis HTCC2503.</title>
        <authorList>
            <person name="Kang D.-M."/>
            <person name="Oh H.-M."/>
            <person name="Cho J.-C."/>
        </authorList>
    </citation>
    <scope>NUCLEOTIDE SEQUENCE [LARGE SCALE GENOMIC DNA]</scope>
    <source>
        <strain evidence="4">ATCC BAA-594 / HTCC2503 / KCTC 12087</strain>
    </source>
</reference>
<reference evidence="3 4" key="2">
    <citation type="journal article" date="2011" name="J. Bacteriol.">
        <title>Complete genome sequence of strain HTCC2503T of Parvularcula bermudensis, the type species of the order "Parvularculales" in the class Alphaproteobacteria.</title>
        <authorList>
            <person name="Oh H.M."/>
            <person name="Kang I."/>
            <person name="Vergin K.L."/>
            <person name="Kang D."/>
            <person name="Rhee K.H."/>
            <person name="Giovannoni S.J."/>
            <person name="Cho J.C."/>
        </authorList>
    </citation>
    <scope>NUCLEOTIDE SEQUENCE [LARGE SCALE GENOMIC DNA]</scope>
    <source>
        <strain evidence="4">ATCC BAA-594 / HTCC2503 / KCTC 12087</strain>
    </source>
</reference>
<dbReference type="Proteomes" id="UP000001302">
    <property type="component" value="Chromosome"/>
</dbReference>
<sequence>MGEALVQEIVMVFLTPLGLGLLTLAVAAIAGLLLWAFWEREGDAQSGDQARRLTVNTARPPMLDQALFEGGKAETASAAAPAPVTPTVRILILVVLAFFGFIIAARVLLSGQPVVTTGPVTPPGPIAEVEEPQPPTVRGSGVSCASEGPITIGRGPMTAEGQPRTIQTGDASQLVGWRVCSGSVLAAFYPLAFERDQQIIDPPIWQAGEGPLLTSENKTVAEHLYPLDWEEIDLILPAGASRDDFDAFVALGLSGFDVDTTVAQRRAATRSLGLGRFVLDELRAETGERDCTHKADVYAGSIGQYSVGRGVFGVAEDTATAPMKVFSQNLPSPTAFKPPQPVLYGVIYEAVAPGQSADLKMLVDLFLGSNGSGRTAYVDLRHFQPLRHLFTEEACPNHQLR</sequence>
<evidence type="ECO:0000256" key="2">
    <source>
        <dbReference type="SAM" id="Phobius"/>
    </source>
</evidence>
<dbReference type="EMBL" id="CP002156">
    <property type="protein sequence ID" value="ADM08896.1"/>
    <property type="molecule type" value="Genomic_DNA"/>
</dbReference>
<feature type="transmembrane region" description="Helical" evidence="2">
    <location>
        <begin position="12"/>
        <end position="38"/>
    </location>
</feature>
<dbReference type="KEGG" id="pbr:PB2503_04107"/>
<keyword evidence="2" id="KW-0812">Transmembrane</keyword>
<proteinExistence type="predicted"/>
<feature type="region of interest" description="Disordered" evidence="1">
    <location>
        <begin position="123"/>
        <end position="144"/>
    </location>
</feature>
<organism evidence="3 4">
    <name type="scientific">Parvularcula bermudensis (strain ATCC BAA-594 / HTCC2503 / KCTC 12087)</name>
    <dbReference type="NCBI Taxonomy" id="314260"/>
    <lineage>
        <taxon>Bacteria</taxon>
        <taxon>Pseudomonadati</taxon>
        <taxon>Pseudomonadota</taxon>
        <taxon>Alphaproteobacteria</taxon>
        <taxon>Parvularculales</taxon>
        <taxon>Parvularculaceae</taxon>
        <taxon>Parvularcula</taxon>
    </lineage>
</organism>
<name>E0TEL3_PARBH</name>
<dbReference type="STRING" id="314260.PB2503_04107"/>
<gene>
    <name evidence="3" type="ordered locus">PB2503_04107</name>
</gene>
<evidence type="ECO:0000313" key="4">
    <source>
        <dbReference type="Proteomes" id="UP000001302"/>
    </source>
</evidence>
<protein>
    <submittedName>
        <fullName evidence="3">Uncharacterized protein</fullName>
    </submittedName>
</protein>
<keyword evidence="4" id="KW-1185">Reference proteome</keyword>
<dbReference type="HOGENOM" id="CLU_686681_0_0_5"/>
<feature type="transmembrane region" description="Helical" evidence="2">
    <location>
        <begin position="90"/>
        <end position="109"/>
    </location>
</feature>